<evidence type="ECO:0000313" key="2">
    <source>
        <dbReference type="Proteomes" id="UP000717515"/>
    </source>
</evidence>
<dbReference type="AlphaFoldDB" id="A0A9P8A836"/>
<accession>A0A9P8A836</accession>
<evidence type="ECO:0000313" key="1">
    <source>
        <dbReference type="EMBL" id="KAG9324042.1"/>
    </source>
</evidence>
<comment type="caution">
    <text evidence="1">The sequence shown here is derived from an EMBL/GenBank/DDBJ whole genome shotgun (WGS) entry which is preliminary data.</text>
</comment>
<proteinExistence type="predicted"/>
<protein>
    <submittedName>
        <fullName evidence="1">Uncharacterized protein</fullName>
    </submittedName>
</protein>
<gene>
    <name evidence="1" type="ORF">KVV02_004719</name>
</gene>
<dbReference type="Proteomes" id="UP000717515">
    <property type="component" value="Unassembled WGS sequence"/>
</dbReference>
<sequence length="66" mass="7354">MATINLEQKLTSFLPSNLSVDGLYASLNHGSHQRPIAWSRNNVAIVPSWVPDRKVPGLMKQVVKEL</sequence>
<organism evidence="1 2">
    <name type="scientific">Mortierella alpina</name>
    <name type="common">Oleaginous fungus</name>
    <name type="synonym">Mortierella renispora</name>
    <dbReference type="NCBI Taxonomy" id="64518"/>
    <lineage>
        <taxon>Eukaryota</taxon>
        <taxon>Fungi</taxon>
        <taxon>Fungi incertae sedis</taxon>
        <taxon>Mucoromycota</taxon>
        <taxon>Mortierellomycotina</taxon>
        <taxon>Mortierellomycetes</taxon>
        <taxon>Mortierellales</taxon>
        <taxon>Mortierellaceae</taxon>
        <taxon>Mortierella</taxon>
    </lineage>
</organism>
<name>A0A9P8A836_MORAP</name>
<reference evidence="1" key="1">
    <citation type="submission" date="2021-07" db="EMBL/GenBank/DDBJ databases">
        <title>Draft genome of Mortierella alpina, strain LL118, isolated from an aspen leaf litter sample.</title>
        <authorList>
            <person name="Yang S."/>
            <person name="Vinatzer B.A."/>
        </authorList>
    </citation>
    <scope>NUCLEOTIDE SEQUENCE</scope>
    <source>
        <strain evidence="1">LL118</strain>
    </source>
</reference>
<dbReference type="EMBL" id="JAIFTL010000079">
    <property type="protein sequence ID" value="KAG9324042.1"/>
    <property type="molecule type" value="Genomic_DNA"/>
</dbReference>